<dbReference type="EMBL" id="AAHUDZ010000046">
    <property type="protein sequence ID" value="ECA3794822.1"/>
    <property type="molecule type" value="Genomic_DNA"/>
</dbReference>
<reference evidence="1" key="1">
    <citation type="submission" date="2018-12" db="EMBL/GenBank/DDBJ databases">
        <authorList>
            <person name="Ashton P.M."/>
            <person name="Dallman T."/>
            <person name="Nair S."/>
            <person name="De Pinna E."/>
            <person name="Peters T."/>
            <person name="Grant K."/>
        </authorList>
    </citation>
    <scope>NUCLEOTIDE SEQUENCE</scope>
    <source>
        <strain evidence="1">650060</strain>
    </source>
</reference>
<sequence>MEKRPSRDRPDATHWQRVAVLSSHIARRACVEKSGAGTATAFVTFIHRKVAYLQDKPVDNNTGPDTAPAS</sequence>
<comment type="caution">
    <text evidence="1">The sequence shown here is derived from an EMBL/GenBank/DDBJ whole genome shotgun (WGS) entry which is preliminary data.</text>
</comment>
<protein>
    <submittedName>
        <fullName evidence="1">Uncharacterized protein</fullName>
    </submittedName>
</protein>
<gene>
    <name evidence="1" type="ORF">EKG95_23995</name>
</gene>
<dbReference type="AlphaFoldDB" id="A0A5X6EQL9"/>
<proteinExistence type="predicted"/>
<evidence type="ECO:0000313" key="1">
    <source>
        <dbReference type="EMBL" id="ECA3794822.1"/>
    </source>
</evidence>
<accession>A0A5X6EQL9</accession>
<name>A0A5X6EQL9_SALET</name>
<organism evidence="1">
    <name type="scientific">Salmonella enterica subsp. enterica serovar Aqua</name>
    <dbReference type="NCBI Taxonomy" id="1302615"/>
    <lineage>
        <taxon>Bacteria</taxon>
        <taxon>Pseudomonadati</taxon>
        <taxon>Pseudomonadota</taxon>
        <taxon>Gammaproteobacteria</taxon>
        <taxon>Enterobacterales</taxon>
        <taxon>Enterobacteriaceae</taxon>
        <taxon>Salmonella</taxon>
    </lineage>
</organism>